<dbReference type="InterPro" id="IPR031941">
    <property type="entry name" value="DUF4773"/>
</dbReference>
<feature type="compositionally biased region" description="Acidic residues" evidence="1">
    <location>
        <begin position="139"/>
        <end position="148"/>
    </location>
</feature>
<gene>
    <name evidence="3" type="ORF">AAG570_013134</name>
</gene>
<dbReference type="EMBL" id="JBFDAA010000008">
    <property type="protein sequence ID" value="KAL1130196.1"/>
    <property type="molecule type" value="Genomic_DNA"/>
</dbReference>
<dbReference type="PANTHER" id="PTHR36299:SF4">
    <property type="entry name" value="GH07892P-RELATED"/>
    <property type="match status" value="1"/>
</dbReference>
<feature type="non-terminal residue" evidence="3">
    <location>
        <position position="1"/>
    </location>
</feature>
<dbReference type="Proteomes" id="UP001558652">
    <property type="component" value="Unassembled WGS sequence"/>
</dbReference>
<dbReference type="PANTHER" id="PTHR36299">
    <property type="entry name" value="AGAP008005-PA"/>
    <property type="match status" value="1"/>
</dbReference>
<proteinExistence type="predicted"/>
<sequence>CNCRQGRCDCCTNRLASLIGQRLCVNVTYEPDEFQFAYKLLINDRLLYQTRMSGKNPSPACLPIAFLTRLRLCVQFSNVYMIGRNMHACLDLTAAWRTFKLLNVSFDCFRVGTSGLAIVKPEDGGGIPQLQFGANPAQEDLDYDDSAK</sequence>
<comment type="caution">
    <text evidence="3">The sequence shown here is derived from an EMBL/GenBank/DDBJ whole genome shotgun (WGS) entry which is preliminary data.</text>
</comment>
<feature type="region of interest" description="Disordered" evidence="1">
    <location>
        <begin position="129"/>
        <end position="148"/>
    </location>
</feature>
<dbReference type="Pfam" id="PF15998">
    <property type="entry name" value="DUF4773"/>
    <property type="match status" value="1"/>
</dbReference>
<evidence type="ECO:0000256" key="1">
    <source>
        <dbReference type="SAM" id="MobiDB-lite"/>
    </source>
</evidence>
<feature type="domain" description="DUF4773" evidence="2">
    <location>
        <begin position="1"/>
        <end position="115"/>
    </location>
</feature>
<keyword evidence="4" id="KW-1185">Reference proteome</keyword>
<name>A0ABD0YFW6_9HEMI</name>
<evidence type="ECO:0000313" key="3">
    <source>
        <dbReference type="EMBL" id="KAL1130196.1"/>
    </source>
</evidence>
<reference evidence="3 4" key="1">
    <citation type="submission" date="2024-07" db="EMBL/GenBank/DDBJ databases">
        <title>Chromosome-level genome assembly of the water stick insect Ranatra chinensis (Heteroptera: Nepidae).</title>
        <authorList>
            <person name="Liu X."/>
        </authorList>
    </citation>
    <scope>NUCLEOTIDE SEQUENCE [LARGE SCALE GENOMIC DNA]</scope>
    <source>
        <strain evidence="3">Cailab_2021Rc</strain>
        <tissue evidence="3">Muscle</tissue>
    </source>
</reference>
<accession>A0ABD0YFW6</accession>
<dbReference type="AlphaFoldDB" id="A0ABD0YFW6"/>
<evidence type="ECO:0000259" key="2">
    <source>
        <dbReference type="Pfam" id="PF15998"/>
    </source>
</evidence>
<protein>
    <recommendedName>
        <fullName evidence="2">DUF4773 domain-containing protein</fullName>
    </recommendedName>
</protein>
<organism evidence="3 4">
    <name type="scientific">Ranatra chinensis</name>
    <dbReference type="NCBI Taxonomy" id="642074"/>
    <lineage>
        <taxon>Eukaryota</taxon>
        <taxon>Metazoa</taxon>
        <taxon>Ecdysozoa</taxon>
        <taxon>Arthropoda</taxon>
        <taxon>Hexapoda</taxon>
        <taxon>Insecta</taxon>
        <taxon>Pterygota</taxon>
        <taxon>Neoptera</taxon>
        <taxon>Paraneoptera</taxon>
        <taxon>Hemiptera</taxon>
        <taxon>Heteroptera</taxon>
        <taxon>Panheteroptera</taxon>
        <taxon>Nepomorpha</taxon>
        <taxon>Nepidae</taxon>
        <taxon>Ranatrinae</taxon>
        <taxon>Ranatra</taxon>
    </lineage>
</organism>
<evidence type="ECO:0000313" key="4">
    <source>
        <dbReference type="Proteomes" id="UP001558652"/>
    </source>
</evidence>